<protein>
    <submittedName>
        <fullName evidence="2">Uncharacterized protein</fullName>
    </submittedName>
</protein>
<evidence type="ECO:0000313" key="3">
    <source>
        <dbReference type="Proteomes" id="UP000777438"/>
    </source>
</evidence>
<accession>A0A9P8VQR1</accession>
<dbReference type="AlphaFoldDB" id="A0A9P8VQR1"/>
<gene>
    <name evidence="2" type="ORF">B0T10DRAFT_611846</name>
</gene>
<organism evidence="2 3">
    <name type="scientific">Thelonectria olida</name>
    <dbReference type="NCBI Taxonomy" id="1576542"/>
    <lineage>
        <taxon>Eukaryota</taxon>
        <taxon>Fungi</taxon>
        <taxon>Dikarya</taxon>
        <taxon>Ascomycota</taxon>
        <taxon>Pezizomycotina</taxon>
        <taxon>Sordariomycetes</taxon>
        <taxon>Hypocreomycetidae</taxon>
        <taxon>Hypocreales</taxon>
        <taxon>Nectriaceae</taxon>
        <taxon>Thelonectria</taxon>
    </lineage>
</organism>
<name>A0A9P8VQR1_9HYPO</name>
<dbReference type="OrthoDB" id="5085465at2759"/>
<evidence type="ECO:0000256" key="1">
    <source>
        <dbReference type="SAM" id="MobiDB-lite"/>
    </source>
</evidence>
<comment type="caution">
    <text evidence="2">The sequence shown here is derived from an EMBL/GenBank/DDBJ whole genome shotgun (WGS) entry which is preliminary data.</text>
</comment>
<reference evidence="2 3" key="1">
    <citation type="journal article" date="2021" name="Nat. Commun.">
        <title>Genetic determinants of endophytism in the Arabidopsis root mycobiome.</title>
        <authorList>
            <person name="Mesny F."/>
            <person name="Miyauchi S."/>
            <person name="Thiergart T."/>
            <person name="Pickel B."/>
            <person name="Atanasova L."/>
            <person name="Karlsson M."/>
            <person name="Huettel B."/>
            <person name="Barry K.W."/>
            <person name="Haridas S."/>
            <person name="Chen C."/>
            <person name="Bauer D."/>
            <person name="Andreopoulos W."/>
            <person name="Pangilinan J."/>
            <person name="LaButti K."/>
            <person name="Riley R."/>
            <person name="Lipzen A."/>
            <person name="Clum A."/>
            <person name="Drula E."/>
            <person name="Henrissat B."/>
            <person name="Kohler A."/>
            <person name="Grigoriev I.V."/>
            <person name="Martin F.M."/>
            <person name="Hacquard S."/>
        </authorList>
    </citation>
    <scope>NUCLEOTIDE SEQUENCE [LARGE SCALE GENOMIC DNA]</scope>
    <source>
        <strain evidence="2 3">MPI-CAGE-CH-0241</strain>
    </source>
</reference>
<feature type="region of interest" description="Disordered" evidence="1">
    <location>
        <begin position="892"/>
        <end position="917"/>
    </location>
</feature>
<dbReference type="Proteomes" id="UP000777438">
    <property type="component" value="Unassembled WGS sequence"/>
</dbReference>
<feature type="region of interest" description="Disordered" evidence="1">
    <location>
        <begin position="845"/>
        <end position="872"/>
    </location>
</feature>
<dbReference type="EMBL" id="JAGPYM010000103">
    <property type="protein sequence ID" value="KAH6867408.1"/>
    <property type="molecule type" value="Genomic_DNA"/>
</dbReference>
<proteinExistence type="predicted"/>
<evidence type="ECO:0000313" key="2">
    <source>
        <dbReference type="EMBL" id="KAH6867408.1"/>
    </source>
</evidence>
<keyword evidence="3" id="KW-1185">Reference proteome</keyword>
<sequence>MASQLIAAWQPTIDSFWDKYLRFNTSLSEADQATERDNLTLILTLTGQGQIEAAIIECGRMWRRENERTDPSLKHAHGGCDHHPVIWVLSRIYGSVKYPDLWETCGNYCINPAFLIVQGMARDLPTDRHALLEAFATVTLYWLSVKNNLMLTEAMKFGTRLLSQIEAIPDFDSHVTVSLRNSLAVAFLRSPSDSMGKPGIDSDPRWNTTWAQREAVIRSFLESRNEGRSAPDGETLRSFYSFIYVGSSHQLDDSKVVDDLMQLYRDRAALYNERHDTSMSFITELLGEFVQLMRKASIPLATHEEHGFIYDLVDFCLANGKYDQVHVLVQEFMAVPGRVIPTDSSTGRAQFSKWRAPTRSVQALLAQDGAPGRHYYWADSRLYTMSIREIETSLAYPGDLSPKAPIKVTVTPKAGLQMEISGECLHDWRGRSDSQALHEVTQQVKRSEIWHLLQKLEMTNDWTILLGLDLQSHHPMCQRRRHSFSEDSIPHEEVCKDDMYGESHVFLDLRGRDTREAYTYVYRFLNVGDFGTPSWIALKFPQMGGTDGNQPSTCQHGRPYYPVKQSYAYKGNMQRDQDGEILRMQCAISDGTEDDNGASPAIKLAVPVIPYDHFQKSRSYRRGMTYSKYLDMLKGSLLGDQRSSDGVLDMQETILHSQPKPVLPVWDLVSSEKTSDNSKAEDLKLSSTQGFLNGIPSGAVVLDTTGSEHSYGLVSTAWRDWKTYILHPIPSDVLAKAKLSNIASSNVLGYIMGSWTTHNFSQQAAGIRLLVVEAELRFHGQRVNFAMNACLYPGNSKTLSSYEQRIFCGRLNPTLFRYAPPRFDNLVAHFKSSKRLKRKREPDFQFLHPSPSRHQPSQDEGLADSPTEPYSSDEFWDEMMAREVWDRMVEKQRGVEAPDPRAEEYARWRESEEQRRREWDDARGINGLVFVKAEGA</sequence>